<evidence type="ECO:0000256" key="9">
    <source>
        <dbReference type="ARBA" id="ARBA00023033"/>
    </source>
</evidence>
<accession>A0A068V7U1</accession>
<dbReference type="AlphaFoldDB" id="A0A068V7U1"/>
<evidence type="ECO:0000256" key="8">
    <source>
        <dbReference type="ARBA" id="ARBA00023004"/>
    </source>
</evidence>
<keyword evidence="3 11" id="KW-0349">Heme</keyword>
<dbReference type="InterPro" id="IPR036396">
    <property type="entry name" value="Cyt_P450_sf"/>
</dbReference>
<dbReference type="OrthoDB" id="1470350at2759"/>
<keyword evidence="5 11" id="KW-0479">Metal-binding</keyword>
<dbReference type="PANTHER" id="PTHR24282:SF255">
    <property type="entry name" value="CYTOCHROME P450 72A11-RELATED"/>
    <property type="match status" value="1"/>
</dbReference>
<dbReference type="SUPFAM" id="SSF48264">
    <property type="entry name" value="Cytochrome P450"/>
    <property type="match status" value="1"/>
</dbReference>
<keyword evidence="9 12" id="KW-0503">Monooxygenase</keyword>
<evidence type="ECO:0000256" key="2">
    <source>
        <dbReference type="ARBA" id="ARBA00010617"/>
    </source>
</evidence>
<keyword evidence="8 11" id="KW-0408">Iron</keyword>
<comment type="subcellular location">
    <subcellularLocation>
        <location evidence="1">Membrane</location>
    </subcellularLocation>
</comment>
<dbReference type="InParanoid" id="A0A068V7U1"/>
<feature type="binding site" description="axial binding residue" evidence="11">
    <location>
        <position position="463"/>
    </location>
    <ligand>
        <name>heme</name>
        <dbReference type="ChEBI" id="CHEBI:30413"/>
    </ligand>
    <ligandPart>
        <name>Fe</name>
        <dbReference type="ChEBI" id="CHEBI:18248"/>
    </ligandPart>
</feature>
<dbReference type="OMA" id="LNKEAWA"/>
<dbReference type="GO" id="GO:0009753">
    <property type="term" value="P:response to jasmonic acid"/>
    <property type="evidence" value="ECO:0007669"/>
    <property type="project" value="UniProtKB-ARBA"/>
</dbReference>
<dbReference type="InterPro" id="IPR001128">
    <property type="entry name" value="Cyt_P450"/>
</dbReference>
<dbReference type="PROSITE" id="PS00086">
    <property type="entry name" value="CYTOCHROME_P450"/>
    <property type="match status" value="1"/>
</dbReference>
<evidence type="ECO:0000256" key="4">
    <source>
        <dbReference type="ARBA" id="ARBA00022692"/>
    </source>
</evidence>
<evidence type="ECO:0000256" key="6">
    <source>
        <dbReference type="ARBA" id="ARBA00022989"/>
    </source>
</evidence>
<evidence type="ECO:0000256" key="12">
    <source>
        <dbReference type="RuleBase" id="RU000461"/>
    </source>
</evidence>
<dbReference type="GO" id="GO:0004497">
    <property type="term" value="F:monooxygenase activity"/>
    <property type="evidence" value="ECO:0007669"/>
    <property type="project" value="UniProtKB-KW"/>
</dbReference>
<comment type="cofactor">
    <cofactor evidence="11">
        <name>heme</name>
        <dbReference type="ChEBI" id="CHEBI:30413"/>
    </cofactor>
</comment>
<dbReference type="GO" id="GO:0020037">
    <property type="term" value="F:heme binding"/>
    <property type="evidence" value="ECO:0007669"/>
    <property type="project" value="InterPro"/>
</dbReference>
<dbReference type="Gene3D" id="1.10.630.10">
    <property type="entry name" value="Cytochrome P450"/>
    <property type="match status" value="1"/>
</dbReference>
<dbReference type="PRINTS" id="PR00385">
    <property type="entry name" value="P450"/>
</dbReference>
<dbReference type="GO" id="GO:0005506">
    <property type="term" value="F:iron ion binding"/>
    <property type="evidence" value="ECO:0007669"/>
    <property type="project" value="InterPro"/>
</dbReference>
<dbReference type="GO" id="GO:0016705">
    <property type="term" value="F:oxidoreductase activity, acting on paired donors, with incorporation or reduction of molecular oxygen"/>
    <property type="evidence" value="ECO:0007669"/>
    <property type="project" value="InterPro"/>
</dbReference>
<dbReference type="InterPro" id="IPR050665">
    <property type="entry name" value="Cytochrome_P450_Monooxygen"/>
</dbReference>
<evidence type="ECO:0000313" key="14">
    <source>
        <dbReference type="EMBL" id="CDP15988.1"/>
    </source>
</evidence>
<dbReference type="Proteomes" id="UP000295252">
    <property type="component" value="Chromosome VII"/>
</dbReference>
<proteinExistence type="inferred from homology"/>
<dbReference type="GO" id="GO:0009820">
    <property type="term" value="P:alkaloid metabolic process"/>
    <property type="evidence" value="ECO:0007669"/>
    <property type="project" value="UniProtKB-ARBA"/>
</dbReference>
<dbReference type="STRING" id="49390.A0A068V7U1"/>
<name>A0A068V7U1_COFCA</name>
<keyword evidence="4 13" id="KW-0812">Transmembrane</keyword>
<comment type="similarity">
    <text evidence="2 12">Belongs to the cytochrome P450 family.</text>
</comment>
<evidence type="ECO:0000256" key="11">
    <source>
        <dbReference type="PIRSR" id="PIRSR602401-1"/>
    </source>
</evidence>
<dbReference type="FunCoup" id="A0A068V7U1">
    <property type="interactions" value="728"/>
</dbReference>
<keyword evidence="10 13" id="KW-0472">Membrane</keyword>
<dbReference type="EMBL" id="HG739196">
    <property type="protein sequence ID" value="CDP15988.1"/>
    <property type="molecule type" value="Genomic_DNA"/>
</dbReference>
<evidence type="ECO:0000256" key="13">
    <source>
        <dbReference type="SAM" id="Phobius"/>
    </source>
</evidence>
<dbReference type="InterPro" id="IPR002401">
    <property type="entry name" value="Cyt_P450_E_grp-I"/>
</dbReference>
<sequence length="515" mass="59257">MEILYSLVAVLSASFLVILSWRILNWAWFKPKKLEKCLRQQGLRGNSYNLVFGDMKETVRMTQEAKSKPMNFTNDIVSRVMPFIDKTIKTYGENSYTWAGPMPAVLLMYPEHIKEVMNKSFNYLKPPGNPLTKLLATGLANYETDKWSKHRKLISPAFHLEKVKFMLPAFRWSCFEMVSKWEQLVSEKESCELDVWPELQTLTSDVISRTAFGSNYEEGQKIFELQKEQAELILLAARSPYVPGWRFVPTKRNKRMKGIAKEVRSLVMDMINNRVKAMKAGEAKNDDLLDILLESNFKEIQQHGDKKFGMTLDEVIEECKLFYFAGQETTSSLLVWTLILLSKHQDWQDRARDEVQQVFGSKKPEFEDLNHLKVITMILNEVLRLYPPGVMLGRMTTETTKLGELTLPAGVQLLLPAILLHHDSKIWGDDAKEFKPERFSEGILKATKGQLTYFPFGWGPRICIGQNFATVESKLALAMILQRFSFELSPLYAHAPHTIITLQPQHGAQLILRKL</sequence>
<keyword evidence="15" id="KW-1185">Reference proteome</keyword>
<keyword evidence="6 13" id="KW-1133">Transmembrane helix</keyword>
<evidence type="ECO:0000256" key="10">
    <source>
        <dbReference type="ARBA" id="ARBA00023136"/>
    </source>
</evidence>
<organism evidence="14 15">
    <name type="scientific">Coffea canephora</name>
    <name type="common">Robusta coffee</name>
    <dbReference type="NCBI Taxonomy" id="49390"/>
    <lineage>
        <taxon>Eukaryota</taxon>
        <taxon>Viridiplantae</taxon>
        <taxon>Streptophyta</taxon>
        <taxon>Embryophyta</taxon>
        <taxon>Tracheophyta</taxon>
        <taxon>Spermatophyta</taxon>
        <taxon>Magnoliopsida</taxon>
        <taxon>eudicotyledons</taxon>
        <taxon>Gunneridae</taxon>
        <taxon>Pentapetalae</taxon>
        <taxon>asterids</taxon>
        <taxon>lamiids</taxon>
        <taxon>Gentianales</taxon>
        <taxon>Rubiaceae</taxon>
        <taxon>Ixoroideae</taxon>
        <taxon>Gardenieae complex</taxon>
        <taxon>Bertiereae - Coffeeae clade</taxon>
        <taxon>Coffeeae</taxon>
        <taxon>Coffea</taxon>
    </lineage>
</organism>
<dbReference type="CDD" id="cd20642">
    <property type="entry name" value="CYP72"/>
    <property type="match status" value="1"/>
</dbReference>
<evidence type="ECO:0008006" key="16">
    <source>
        <dbReference type="Google" id="ProtNLM"/>
    </source>
</evidence>
<dbReference type="InterPro" id="IPR017972">
    <property type="entry name" value="Cyt_P450_CS"/>
</dbReference>
<protein>
    <recommendedName>
        <fullName evidence="16">Cytochrome P450 CYP72A219-like</fullName>
    </recommendedName>
</protein>
<feature type="transmembrane region" description="Helical" evidence="13">
    <location>
        <begin position="6"/>
        <end position="29"/>
    </location>
</feature>
<dbReference type="FunFam" id="1.10.630.10:FF:000029">
    <property type="entry name" value="Cytochrome P450 734A1"/>
    <property type="match status" value="1"/>
</dbReference>
<evidence type="ECO:0000256" key="5">
    <source>
        <dbReference type="ARBA" id="ARBA00022723"/>
    </source>
</evidence>
<gene>
    <name evidence="14" type="ORF">GSCOC_T00016928001</name>
</gene>
<dbReference type="PRINTS" id="PR00463">
    <property type="entry name" value="EP450I"/>
</dbReference>
<dbReference type="PhylomeDB" id="A0A068V7U1"/>
<keyword evidence="7 12" id="KW-0560">Oxidoreductase</keyword>
<dbReference type="PANTHER" id="PTHR24282">
    <property type="entry name" value="CYTOCHROME P450 FAMILY MEMBER"/>
    <property type="match status" value="1"/>
</dbReference>
<dbReference type="Pfam" id="PF00067">
    <property type="entry name" value="p450"/>
    <property type="match status" value="1"/>
</dbReference>
<evidence type="ECO:0000256" key="3">
    <source>
        <dbReference type="ARBA" id="ARBA00022617"/>
    </source>
</evidence>
<evidence type="ECO:0000256" key="1">
    <source>
        <dbReference type="ARBA" id="ARBA00004370"/>
    </source>
</evidence>
<reference evidence="15" key="1">
    <citation type="journal article" date="2014" name="Science">
        <title>The coffee genome provides insight into the convergent evolution of caffeine biosynthesis.</title>
        <authorList>
            <person name="Denoeud F."/>
            <person name="Carretero-Paulet L."/>
            <person name="Dereeper A."/>
            <person name="Droc G."/>
            <person name="Guyot R."/>
            <person name="Pietrella M."/>
            <person name="Zheng C."/>
            <person name="Alberti A."/>
            <person name="Anthony F."/>
            <person name="Aprea G."/>
            <person name="Aury J.M."/>
            <person name="Bento P."/>
            <person name="Bernard M."/>
            <person name="Bocs S."/>
            <person name="Campa C."/>
            <person name="Cenci A."/>
            <person name="Combes M.C."/>
            <person name="Crouzillat D."/>
            <person name="Da Silva C."/>
            <person name="Daddiego L."/>
            <person name="De Bellis F."/>
            <person name="Dussert S."/>
            <person name="Garsmeur O."/>
            <person name="Gayraud T."/>
            <person name="Guignon V."/>
            <person name="Jahn K."/>
            <person name="Jamilloux V."/>
            <person name="Joet T."/>
            <person name="Labadie K."/>
            <person name="Lan T."/>
            <person name="Leclercq J."/>
            <person name="Lepelley M."/>
            <person name="Leroy T."/>
            <person name="Li L.T."/>
            <person name="Librado P."/>
            <person name="Lopez L."/>
            <person name="Munoz A."/>
            <person name="Noel B."/>
            <person name="Pallavicini A."/>
            <person name="Perrotta G."/>
            <person name="Poncet V."/>
            <person name="Pot D."/>
            <person name="Priyono X."/>
            <person name="Rigoreau M."/>
            <person name="Rouard M."/>
            <person name="Rozas J."/>
            <person name="Tranchant-Dubreuil C."/>
            <person name="VanBuren R."/>
            <person name="Zhang Q."/>
            <person name="Andrade A.C."/>
            <person name="Argout X."/>
            <person name="Bertrand B."/>
            <person name="de Kochko A."/>
            <person name="Graziosi G."/>
            <person name="Henry R.J."/>
            <person name="Jayarama X."/>
            <person name="Ming R."/>
            <person name="Nagai C."/>
            <person name="Rounsley S."/>
            <person name="Sankoff D."/>
            <person name="Giuliano G."/>
            <person name="Albert V.A."/>
            <person name="Wincker P."/>
            <person name="Lashermes P."/>
        </authorList>
    </citation>
    <scope>NUCLEOTIDE SEQUENCE [LARGE SCALE GENOMIC DNA]</scope>
    <source>
        <strain evidence="15">cv. DH200-94</strain>
    </source>
</reference>
<evidence type="ECO:0000313" key="15">
    <source>
        <dbReference type="Proteomes" id="UP000295252"/>
    </source>
</evidence>
<dbReference type="Gramene" id="CDP15988">
    <property type="protein sequence ID" value="CDP15988"/>
    <property type="gene ID" value="GSCOC_T00016928001"/>
</dbReference>
<evidence type="ECO:0000256" key="7">
    <source>
        <dbReference type="ARBA" id="ARBA00023002"/>
    </source>
</evidence>
<dbReference type="GO" id="GO:0016020">
    <property type="term" value="C:membrane"/>
    <property type="evidence" value="ECO:0007669"/>
    <property type="project" value="UniProtKB-SubCell"/>
</dbReference>